<dbReference type="RefSeq" id="WP_104422662.1">
    <property type="nucleotide sequence ID" value="NZ_PTIY01000002.1"/>
</dbReference>
<dbReference type="PROSITE" id="PS51677">
    <property type="entry name" value="NODB"/>
    <property type="match status" value="1"/>
</dbReference>
<evidence type="ECO:0000256" key="1">
    <source>
        <dbReference type="ARBA" id="ARBA00022729"/>
    </source>
</evidence>
<gene>
    <name evidence="3" type="ORF">B0F88_102167</name>
</gene>
<dbReference type="GO" id="GO:0016810">
    <property type="term" value="F:hydrolase activity, acting on carbon-nitrogen (but not peptide) bonds"/>
    <property type="evidence" value="ECO:0007669"/>
    <property type="project" value="InterPro"/>
</dbReference>
<comment type="caution">
    <text evidence="3">The sequence shown here is derived from an EMBL/GenBank/DDBJ whole genome shotgun (WGS) entry which is preliminary data.</text>
</comment>
<dbReference type="InterPro" id="IPR032772">
    <property type="entry name" value="PGA_deacetylase_PgaB_C"/>
</dbReference>
<dbReference type="InterPro" id="IPR023854">
    <property type="entry name" value="PGA_deacetylase_PgaB"/>
</dbReference>
<sequence length="646" mass="74099">MTIFTSVTVANYVKKACLLVFLIGFFGTVSAKEHHFFVLNYHDILTAEDARRSVDKMDVGVEHLEEHLGWLKNKGYKIVSVQNVLDAAAGKDSLPDKAALLTFDDGYQSFYTRVFPLLKKYHYPATVALVGTWMDGNVTADDPGKPLLSWEQVREMVQSGLVEVASHSYDLHKGVNANPQANSQAAAVTRLYDDPMLVYETDEQYRERIHTALLKSAEFIFQHVGVRPRVMVWPYGEYNQIAVQASREAGMPITMRLDDGSNTLADISTLRRLIMVDNPDVKQFADIVTGLRANRSLRVAHLDMDYLYDKDPKQTEHNLDAVVQRIKDMHINTVYLQAYADPDGDGNADALYFPNRHLPVKQDLFSRVAWQLKTVARVKVYAWMPIMAYQGNLPESWYVQEWRDGKAQKSSHIYTRLSPFNPEARQYVAEIYEDLAKYCSFDGILFHDDGILSDYEDVSPLALAYAKEAWGLPDQFEQLHSTSAMRMAWAQHKTELINQFTDELASRVRTYRPDIKTARNFYALPLLKPYSEEWYAQSFTSFLAHYDYVAIEAMPFMEEAENPKQWLTQLVKTAAKEPDGLKKTVFELQSVDWKTQQKIPMPVFIEQLELLKKLGVSHIGYYPDNVFEDQPRLVDLQQHFSLPILP</sequence>
<dbReference type="InterPro" id="IPR002509">
    <property type="entry name" value="NODB_dom"/>
</dbReference>
<evidence type="ECO:0000313" key="4">
    <source>
        <dbReference type="Proteomes" id="UP000238071"/>
    </source>
</evidence>
<dbReference type="Pfam" id="PF01522">
    <property type="entry name" value="Polysacc_deac_1"/>
    <property type="match status" value="1"/>
</dbReference>
<keyword evidence="3" id="KW-0449">Lipoprotein</keyword>
<evidence type="ECO:0000313" key="3">
    <source>
        <dbReference type="EMBL" id="PPK73188.1"/>
    </source>
</evidence>
<feature type="domain" description="NodB homology" evidence="2">
    <location>
        <begin position="97"/>
        <end position="334"/>
    </location>
</feature>
<dbReference type="SUPFAM" id="SSF88713">
    <property type="entry name" value="Glycoside hydrolase/deacetylase"/>
    <property type="match status" value="1"/>
</dbReference>
<dbReference type="EMBL" id="PTIY01000002">
    <property type="protein sequence ID" value="PPK73188.1"/>
    <property type="molecule type" value="Genomic_DNA"/>
</dbReference>
<dbReference type="InterPro" id="IPR011330">
    <property type="entry name" value="Glyco_hydro/deAcase_b/a-brl"/>
</dbReference>
<dbReference type="PANTHER" id="PTHR34216:SF7">
    <property type="entry name" value="POLY-BETA-1,6-N-ACETYL-D-GLUCOSAMINE N-DEACETYLASE"/>
    <property type="match status" value="1"/>
</dbReference>
<organism evidence="3 4">
    <name type="scientific">Methylobacter tundripaludum</name>
    <dbReference type="NCBI Taxonomy" id="173365"/>
    <lineage>
        <taxon>Bacteria</taxon>
        <taxon>Pseudomonadati</taxon>
        <taxon>Pseudomonadota</taxon>
        <taxon>Gammaproteobacteria</taxon>
        <taxon>Methylococcales</taxon>
        <taxon>Methylococcaceae</taxon>
        <taxon>Methylobacter</taxon>
    </lineage>
</organism>
<dbReference type="PANTHER" id="PTHR34216">
    <property type="match status" value="1"/>
</dbReference>
<protein>
    <submittedName>
        <fullName evidence="3">Biofilm PGA synthesis lipoprotein PgaB</fullName>
    </submittedName>
</protein>
<dbReference type="OrthoDB" id="9814639at2"/>
<proteinExistence type="predicted"/>
<dbReference type="AlphaFoldDB" id="A0A2S6H6U7"/>
<dbReference type="Pfam" id="PF14883">
    <property type="entry name" value="GHL13"/>
    <property type="match status" value="1"/>
</dbReference>
<dbReference type="NCBIfam" id="TIGR03938">
    <property type="entry name" value="deacetyl_PgaB"/>
    <property type="match status" value="1"/>
</dbReference>
<accession>A0A2S6H6U7</accession>
<keyword evidence="1" id="KW-0732">Signal</keyword>
<dbReference type="InterPro" id="IPR051398">
    <property type="entry name" value="Polysacch_Deacetylase"/>
</dbReference>
<reference evidence="3 4" key="1">
    <citation type="submission" date="2018-02" db="EMBL/GenBank/DDBJ databases">
        <title>Subsurface microbial communities from deep shales in Ohio and West Virginia, USA.</title>
        <authorList>
            <person name="Wrighton K."/>
        </authorList>
    </citation>
    <scope>NUCLEOTIDE SEQUENCE [LARGE SCALE GENOMIC DNA]</scope>
    <source>
        <strain evidence="3 4">OWC-G53F</strain>
    </source>
</reference>
<dbReference type="GO" id="GO:0005975">
    <property type="term" value="P:carbohydrate metabolic process"/>
    <property type="evidence" value="ECO:0007669"/>
    <property type="project" value="InterPro"/>
</dbReference>
<name>A0A2S6H6U7_9GAMM</name>
<dbReference type="Gene3D" id="3.20.20.370">
    <property type="entry name" value="Glycoside hydrolase/deacetylase"/>
    <property type="match status" value="1"/>
</dbReference>
<keyword evidence="4" id="KW-1185">Reference proteome</keyword>
<dbReference type="Gene3D" id="3.20.20.80">
    <property type="entry name" value="Glycosidases"/>
    <property type="match status" value="1"/>
</dbReference>
<evidence type="ECO:0000259" key="2">
    <source>
        <dbReference type="PROSITE" id="PS51677"/>
    </source>
</evidence>
<dbReference type="GO" id="GO:0043708">
    <property type="term" value="P:cell adhesion involved in biofilm formation"/>
    <property type="evidence" value="ECO:0007669"/>
    <property type="project" value="InterPro"/>
</dbReference>
<dbReference type="Proteomes" id="UP000238071">
    <property type="component" value="Unassembled WGS sequence"/>
</dbReference>